<evidence type="ECO:0000313" key="2">
    <source>
        <dbReference type="EMBL" id="CAD8215350.1"/>
    </source>
</evidence>
<sequence length="35" mass="4217">MIQLNLNLSKVTMLSRFKMPFEFVLILMHILNFSF</sequence>
<dbReference type="AlphaFoldDB" id="A0A8S1YN41"/>
<organism evidence="2 3">
    <name type="scientific">Paramecium octaurelia</name>
    <dbReference type="NCBI Taxonomy" id="43137"/>
    <lineage>
        <taxon>Eukaryota</taxon>
        <taxon>Sar</taxon>
        <taxon>Alveolata</taxon>
        <taxon>Ciliophora</taxon>
        <taxon>Intramacronucleata</taxon>
        <taxon>Oligohymenophorea</taxon>
        <taxon>Peniculida</taxon>
        <taxon>Parameciidae</taxon>
        <taxon>Paramecium</taxon>
    </lineage>
</organism>
<dbReference type="EMBL" id="CAJJDP010000236">
    <property type="protein sequence ID" value="CAD8215350.1"/>
    <property type="molecule type" value="Genomic_DNA"/>
</dbReference>
<evidence type="ECO:0000313" key="3">
    <source>
        <dbReference type="Proteomes" id="UP000683925"/>
    </source>
</evidence>
<dbReference type="EMBL" id="CAJJDP010000236">
    <property type="protein sequence ID" value="CAD8215348.1"/>
    <property type="molecule type" value="Genomic_DNA"/>
</dbReference>
<reference evidence="2" key="1">
    <citation type="submission" date="2021-01" db="EMBL/GenBank/DDBJ databases">
        <authorList>
            <consortium name="Genoscope - CEA"/>
            <person name="William W."/>
        </authorList>
    </citation>
    <scope>NUCLEOTIDE SEQUENCE</scope>
</reference>
<gene>
    <name evidence="1" type="ORF">POCTA_138.1.T2320001</name>
    <name evidence="2" type="ORF">POCTA_138.1.T2320003</name>
</gene>
<name>A0A8S1YN41_PAROT</name>
<accession>A0A8S1YN41</accession>
<evidence type="ECO:0000313" key="1">
    <source>
        <dbReference type="EMBL" id="CAD8215348.1"/>
    </source>
</evidence>
<comment type="caution">
    <text evidence="2">The sequence shown here is derived from an EMBL/GenBank/DDBJ whole genome shotgun (WGS) entry which is preliminary data.</text>
</comment>
<keyword evidence="3" id="KW-1185">Reference proteome</keyword>
<proteinExistence type="predicted"/>
<dbReference type="Proteomes" id="UP000683925">
    <property type="component" value="Unassembled WGS sequence"/>
</dbReference>
<protein>
    <submittedName>
        <fullName evidence="2">Uncharacterized protein</fullName>
    </submittedName>
</protein>